<comment type="caution">
    <text evidence="1">The sequence shown here is derived from an EMBL/GenBank/DDBJ whole genome shotgun (WGS) entry which is preliminary data.</text>
</comment>
<protein>
    <submittedName>
        <fullName evidence="1">Uncharacterized protein</fullName>
    </submittedName>
</protein>
<reference evidence="1 2" key="1">
    <citation type="submission" date="2021-02" db="EMBL/GenBank/DDBJ databases">
        <title>De Novo genome assembly of isolated myxobacteria.</title>
        <authorList>
            <person name="Stevens D.C."/>
        </authorList>
    </citation>
    <scope>NUCLEOTIDE SEQUENCE [LARGE SCALE GENOMIC DNA]</scope>
    <source>
        <strain evidence="1 2">ATCC 29039</strain>
    </source>
</reference>
<dbReference type="Proteomes" id="UP000664052">
    <property type="component" value="Unassembled WGS sequence"/>
</dbReference>
<evidence type="ECO:0000313" key="1">
    <source>
        <dbReference type="EMBL" id="MBN8228922.1"/>
    </source>
</evidence>
<name>A0ABS3DBA7_9BACT</name>
<keyword evidence="2" id="KW-1185">Reference proteome</keyword>
<sequence>MTVSPKYKVLIALAAGIALGRFLLPILEGRVYHGIQIRQDKSSGCALFISDNKEILGHHVQQGEGADFVDCGKAKEVAPGTWIVCDCSRFPAN</sequence>
<accession>A0ABS3DBA7</accession>
<dbReference type="RefSeq" id="WP_207051808.1">
    <property type="nucleotide sequence ID" value="NZ_JAFIMU010000007.1"/>
</dbReference>
<dbReference type="EMBL" id="JAFIMU010000007">
    <property type="protein sequence ID" value="MBN8228922.1"/>
    <property type="molecule type" value="Genomic_DNA"/>
</dbReference>
<gene>
    <name evidence="1" type="ORF">JYK02_15540</name>
</gene>
<organism evidence="1 2">
    <name type="scientific">Corallococcus macrosporus</name>
    <dbReference type="NCBI Taxonomy" id="35"/>
    <lineage>
        <taxon>Bacteria</taxon>
        <taxon>Pseudomonadati</taxon>
        <taxon>Myxococcota</taxon>
        <taxon>Myxococcia</taxon>
        <taxon>Myxococcales</taxon>
        <taxon>Cystobacterineae</taxon>
        <taxon>Myxococcaceae</taxon>
        <taxon>Corallococcus</taxon>
    </lineage>
</organism>
<evidence type="ECO:0000313" key="2">
    <source>
        <dbReference type="Proteomes" id="UP000664052"/>
    </source>
</evidence>
<proteinExistence type="predicted"/>